<reference evidence="2" key="1">
    <citation type="submission" date="2020-03" db="EMBL/GenBank/DDBJ databases">
        <authorList>
            <person name="Weist P."/>
        </authorList>
    </citation>
    <scope>NUCLEOTIDE SEQUENCE</scope>
</reference>
<evidence type="ECO:0000313" key="2">
    <source>
        <dbReference type="EMBL" id="CAB1412601.1"/>
    </source>
</evidence>
<comment type="caution">
    <text evidence="2">The sequence shown here is derived from an EMBL/GenBank/DDBJ whole genome shotgun (WGS) entry which is preliminary data.</text>
</comment>
<proteinExistence type="predicted"/>
<dbReference type="Proteomes" id="UP001153269">
    <property type="component" value="Unassembled WGS sequence"/>
</dbReference>
<name>A0A9N7THF8_PLEPL</name>
<keyword evidence="3" id="KW-1185">Reference proteome</keyword>
<feature type="region of interest" description="Disordered" evidence="1">
    <location>
        <begin position="133"/>
        <end position="197"/>
    </location>
</feature>
<dbReference type="EMBL" id="CADEAL010000009">
    <property type="protein sequence ID" value="CAB1412601.1"/>
    <property type="molecule type" value="Genomic_DNA"/>
</dbReference>
<accession>A0A9N7THF8</accession>
<protein>
    <submittedName>
        <fullName evidence="2">Uncharacterized protein</fullName>
    </submittedName>
</protein>
<gene>
    <name evidence="2" type="ORF">PLEPLA_LOCUS294</name>
</gene>
<feature type="compositionally biased region" description="Low complexity" evidence="1">
    <location>
        <begin position="139"/>
        <end position="164"/>
    </location>
</feature>
<organism evidence="2 3">
    <name type="scientific">Pleuronectes platessa</name>
    <name type="common">European plaice</name>
    <dbReference type="NCBI Taxonomy" id="8262"/>
    <lineage>
        <taxon>Eukaryota</taxon>
        <taxon>Metazoa</taxon>
        <taxon>Chordata</taxon>
        <taxon>Craniata</taxon>
        <taxon>Vertebrata</taxon>
        <taxon>Euteleostomi</taxon>
        <taxon>Actinopterygii</taxon>
        <taxon>Neopterygii</taxon>
        <taxon>Teleostei</taxon>
        <taxon>Neoteleostei</taxon>
        <taxon>Acanthomorphata</taxon>
        <taxon>Carangaria</taxon>
        <taxon>Pleuronectiformes</taxon>
        <taxon>Pleuronectoidei</taxon>
        <taxon>Pleuronectidae</taxon>
        <taxon>Pleuronectes</taxon>
    </lineage>
</organism>
<sequence>MLFFMRMSHGTRMHLMRTRVSPAVAALMQRQLQERKRRNLGGRSSDVGGASCSSQEQQLNTVCALMLCVTVVERAQTSVRTHLNTERPRLINVCVFQRKLTAASEVSLSCSEQRHHTMCETWQVQADGAFTETLPPPSNNVSPSPSSPPLALTAGTSATGGSATKTPGRRSCPCEVSAGEDKLYETTDGQNQPGRKPHETEWLINCVLTI</sequence>
<evidence type="ECO:0000313" key="3">
    <source>
        <dbReference type="Proteomes" id="UP001153269"/>
    </source>
</evidence>
<dbReference type="AlphaFoldDB" id="A0A9N7THF8"/>
<evidence type="ECO:0000256" key="1">
    <source>
        <dbReference type="SAM" id="MobiDB-lite"/>
    </source>
</evidence>